<keyword evidence="3" id="KW-1185">Reference proteome</keyword>
<keyword evidence="2" id="KW-0547">Nucleotide-binding</keyword>
<dbReference type="Pfam" id="PF04326">
    <property type="entry name" value="SLFN_AlbA_2"/>
    <property type="match status" value="1"/>
</dbReference>
<dbReference type="InterPro" id="IPR038461">
    <property type="entry name" value="Schlafen_AlbA_2_dom_sf"/>
</dbReference>
<keyword evidence="2" id="KW-0067">ATP-binding</keyword>
<sequence length="124" mass="13814">MDQAALTSLLAQLIANWEDEVVEFKRGKDSFSATDLGKYLSALANEANLRGRDRAWIVFGVDNKTRRVVGTTYKEGSEHLQATKKQVLDGTSSITFRDIQITPPVSGLRRAAIATTGWFKQWPN</sequence>
<gene>
    <name evidence="2" type="ORF">ACFODU_00025</name>
</gene>
<organism evidence="2 3">
    <name type="scientific">Alteraurantiacibacter palmitatis</name>
    <dbReference type="NCBI Taxonomy" id="2054628"/>
    <lineage>
        <taxon>Bacteria</taxon>
        <taxon>Pseudomonadati</taxon>
        <taxon>Pseudomonadota</taxon>
        <taxon>Alphaproteobacteria</taxon>
        <taxon>Sphingomonadales</taxon>
        <taxon>Erythrobacteraceae</taxon>
        <taxon>Alteraurantiacibacter</taxon>
    </lineage>
</organism>
<dbReference type="InterPro" id="IPR007421">
    <property type="entry name" value="Schlafen_AlbA_2_dom"/>
</dbReference>
<accession>A0ABV7E0H6</accession>
<proteinExistence type="predicted"/>
<dbReference type="Gene3D" id="3.30.950.30">
    <property type="entry name" value="Schlafen, AAA domain"/>
    <property type="match status" value="1"/>
</dbReference>
<dbReference type="Proteomes" id="UP001595456">
    <property type="component" value="Unassembled WGS sequence"/>
</dbReference>
<evidence type="ECO:0000313" key="3">
    <source>
        <dbReference type="Proteomes" id="UP001595456"/>
    </source>
</evidence>
<dbReference type="RefSeq" id="WP_336924690.1">
    <property type="nucleotide sequence ID" value="NZ_JBANRO010000002.1"/>
</dbReference>
<dbReference type="GO" id="GO:0005524">
    <property type="term" value="F:ATP binding"/>
    <property type="evidence" value="ECO:0007669"/>
    <property type="project" value="UniProtKB-KW"/>
</dbReference>
<evidence type="ECO:0000259" key="1">
    <source>
        <dbReference type="Pfam" id="PF04326"/>
    </source>
</evidence>
<feature type="domain" description="Schlafen AlbA-2" evidence="1">
    <location>
        <begin position="18"/>
        <end position="93"/>
    </location>
</feature>
<protein>
    <submittedName>
        <fullName evidence="2">ATP-binding protein</fullName>
    </submittedName>
</protein>
<evidence type="ECO:0000313" key="2">
    <source>
        <dbReference type="EMBL" id="MFC3096185.1"/>
    </source>
</evidence>
<reference evidence="3" key="1">
    <citation type="journal article" date="2019" name="Int. J. Syst. Evol. Microbiol.">
        <title>The Global Catalogue of Microorganisms (GCM) 10K type strain sequencing project: providing services to taxonomists for standard genome sequencing and annotation.</title>
        <authorList>
            <consortium name="The Broad Institute Genomics Platform"/>
            <consortium name="The Broad Institute Genome Sequencing Center for Infectious Disease"/>
            <person name="Wu L."/>
            <person name="Ma J."/>
        </authorList>
    </citation>
    <scope>NUCLEOTIDE SEQUENCE [LARGE SCALE GENOMIC DNA]</scope>
    <source>
        <strain evidence="3">KCTC 52607</strain>
    </source>
</reference>
<dbReference type="EMBL" id="JBHRST010000001">
    <property type="protein sequence ID" value="MFC3096185.1"/>
    <property type="molecule type" value="Genomic_DNA"/>
</dbReference>
<name>A0ABV7E0H6_9SPHN</name>
<comment type="caution">
    <text evidence="2">The sequence shown here is derived from an EMBL/GenBank/DDBJ whole genome shotgun (WGS) entry which is preliminary data.</text>
</comment>